<protein>
    <submittedName>
        <fullName evidence="2">Trypsin-like serine protease</fullName>
    </submittedName>
</protein>
<dbReference type="PROSITE" id="PS00134">
    <property type="entry name" value="TRYPSIN_HIS"/>
    <property type="match status" value="1"/>
</dbReference>
<dbReference type="CDD" id="cd00190">
    <property type="entry name" value="Tryp_SPc"/>
    <property type="match status" value="1"/>
</dbReference>
<dbReference type="RefSeq" id="WP_176278967.1">
    <property type="nucleotide sequence ID" value="NZ_JABWMH010000002.1"/>
</dbReference>
<dbReference type="Pfam" id="PF00089">
    <property type="entry name" value="Trypsin"/>
    <property type="match status" value="1"/>
</dbReference>
<dbReference type="EMBL" id="JABWMH010000002">
    <property type="protein sequence ID" value="NVD27440.1"/>
    <property type="molecule type" value="Genomic_DNA"/>
</dbReference>
<sequence>MFRLKSLFGLGDAIGRFRFCLLAALLVAAFSDFSAEAIIVAQKNPNLVEGKIAIGLREELGENSAEIERILRENPKVRIGWPSEFEIGADPEWPDNFYLIDMNHPGASSTYRSWKQVGGSSETSEKEPIFVGRLDDGSFATGLDGELQKIIRRKALLAMDNPADFLKDTDICVSHADDYACSPPADPRGLETGRPLGLEIRLSRKNERAQFVYVLMVKPDHEIEWIFRSDKDEPIAPGVVVLANFNRQPFKFEEAGVHRFLVITSENPVNEAIFSSGSEGRIESSQCQSVLERILCQALTGAADPLLTQEMFLASSGSWSTSYVNYRGFELMAEYVGGGVAVPPGFAPWQVQIRSTVKYTPEQIEKDKALGRAGKFLWKQTEYQRYHRCGGSLIAPDIVLTAAHCVAKPPVDGDKVLTAREVLAGTQSLVRGGQPYRIVSVVFHQGYRPGNPRDDIAILRIAPKGRRVAPTPIRLADSRSSLAPVDPGSLIQVLGWGFTEVVQRGERHEMTQAGPQFAEPDLRIANMAVLDPQKCRAVRGYRNVVVDKICAVTPTNRGPDGTTYSCRGDSGGPVIRQVNGKKVQVGLVAWGKGCGAVEDGQQNPSLFVDLAKYSGWIGRAMELARTTKNRSVPLR</sequence>
<dbReference type="SUPFAM" id="SSF50494">
    <property type="entry name" value="Trypsin-like serine proteases"/>
    <property type="match status" value="1"/>
</dbReference>
<dbReference type="PROSITE" id="PS50240">
    <property type="entry name" value="TRYPSIN_DOM"/>
    <property type="match status" value="1"/>
</dbReference>
<evidence type="ECO:0000313" key="3">
    <source>
        <dbReference type="Proteomes" id="UP000652427"/>
    </source>
</evidence>
<dbReference type="Gene3D" id="2.40.10.10">
    <property type="entry name" value="Trypsin-like serine proteases"/>
    <property type="match status" value="1"/>
</dbReference>
<proteinExistence type="predicted"/>
<dbReference type="InterPro" id="IPR001314">
    <property type="entry name" value="Peptidase_S1A"/>
</dbReference>
<dbReference type="PANTHER" id="PTHR24258:SF146">
    <property type="entry name" value="ATRIAL NATRIURETIC PEPTIDE-CONVERTING ENZYME"/>
    <property type="match status" value="1"/>
</dbReference>
<evidence type="ECO:0000259" key="1">
    <source>
        <dbReference type="PROSITE" id="PS50240"/>
    </source>
</evidence>
<evidence type="ECO:0000313" key="2">
    <source>
        <dbReference type="EMBL" id="NVD27440.1"/>
    </source>
</evidence>
<dbReference type="InterPro" id="IPR043504">
    <property type="entry name" value="Peptidase_S1_PA_chymotrypsin"/>
</dbReference>
<dbReference type="InterPro" id="IPR009003">
    <property type="entry name" value="Peptidase_S1_PA"/>
</dbReference>
<keyword evidence="3" id="KW-1185">Reference proteome</keyword>
<reference evidence="2 3" key="1">
    <citation type="submission" date="2020-06" db="EMBL/GenBank/DDBJ databases">
        <authorList>
            <person name="Kim S.-J."/>
            <person name="Park S.-J."/>
        </authorList>
    </citation>
    <scope>NUCLEOTIDE SEQUENCE [LARGE SCALE GENOMIC DNA]</scope>
    <source>
        <strain evidence="2 3">SW-151</strain>
    </source>
</reference>
<comment type="caution">
    <text evidence="2">The sequence shown here is derived from an EMBL/GenBank/DDBJ whole genome shotgun (WGS) entry which is preliminary data.</text>
</comment>
<dbReference type="InterPro" id="IPR018114">
    <property type="entry name" value="TRYPSIN_HIS"/>
</dbReference>
<dbReference type="SMART" id="SM00020">
    <property type="entry name" value="Tryp_SPc"/>
    <property type="match status" value="1"/>
</dbReference>
<accession>A0ABX2N144</accession>
<organism evidence="2 3">
    <name type="scientific">Parasphingorhabdus flavimaris</name>
    <dbReference type="NCBI Taxonomy" id="266812"/>
    <lineage>
        <taxon>Bacteria</taxon>
        <taxon>Pseudomonadati</taxon>
        <taxon>Pseudomonadota</taxon>
        <taxon>Alphaproteobacteria</taxon>
        <taxon>Sphingomonadales</taxon>
        <taxon>Sphingomonadaceae</taxon>
        <taxon>Parasphingorhabdus</taxon>
    </lineage>
</organism>
<name>A0ABX2N144_9SPHN</name>
<dbReference type="Proteomes" id="UP000652427">
    <property type="component" value="Unassembled WGS sequence"/>
</dbReference>
<gene>
    <name evidence="2" type="ORF">HUO14_05925</name>
</gene>
<dbReference type="PANTHER" id="PTHR24258">
    <property type="entry name" value="SERINE PROTEASE-RELATED"/>
    <property type="match status" value="1"/>
</dbReference>
<dbReference type="InterPro" id="IPR001254">
    <property type="entry name" value="Trypsin_dom"/>
</dbReference>
<feature type="domain" description="Peptidase S1" evidence="1">
    <location>
        <begin position="335"/>
        <end position="622"/>
    </location>
</feature>
<dbReference type="PRINTS" id="PR00722">
    <property type="entry name" value="CHYMOTRYPSIN"/>
</dbReference>